<organism evidence="14 15">
    <name type="scientific">Gilliamella apicola</name>
    <dbReference type="NCBI Taxonomy" id="1196095"/>
    <lineage>
        <taxon>Bacteria</taxon>
        <taxon>Pseudomonadati</taxon>
        <taxon>Pseudomonadota</taxon>
        <taxon>Gammaproteobacteria</taxon>
        <taxon>Orbales</taxon>
        <taxon>Orbaceae</taxon>
        <taxon>Gilliamella</taxon>
    </lineage>
</organism>
<reference evidence="14 15" key="1">
    <citation type="submission" date="2019-07" db="EMBL/GenBank/DDBJ databases">
        <title>Gilliamella genomes.</title>
        <authorList>
            <person name="Zheng H."/>
        </authorList>
    </citation>
    <scope>NUCLEOTIDE SEQUENCE [LARGE SCALE GENOMIC DNA]</scope>
    <source>
        <strain evidence="14 15">W8127</strain>
    </source>
</reference>
<comment type="caution">
    <text evidence="14">The sequence shown here is derived from an EMBL/GenBank/DDBJ whole genome shotgun (WGS) entry which is preliminary data.</text>
</comment>
<dbReference type="InterPro" id="IPR003352">
    <property type="entry name" value="PTS_EIIC"/>
</dbReference>
<keyword evidence="8 11" id="KW-0812">Transmembrane</keyword>
<dbReference type="PROSITE" id="PS51099">
    <property type="entry name" value="PTS_EIIB_TYPE_2"/>
    <property type="match status" value="1"/>
</dbReference>
<dbReference type="FunFam" id="3.40.50.2300:FF:000014">
    <property type="entry name" value="PTS system fructose-like transporter subunit IIB"/>
    <property type="match status" value="1"/>
</dbReference>
<dbReference type="AlphaFoldDB" id="A0A556SWN4"/>
<protein>
    <submittedName>
        <fullName evidence="14">PTS fructose transporter subunit IIBC</fullName>
    </submittedName>
</protein>
<dbReference type="Gene3D" id="3.40.50.2300">
    <property type="match status" value="1"/>
</dbReference>
<keyword evidence="10 11" id="KW-0472">Membrane</keyword>
<feature type="transmembrane region" description="Helical" evidence="11">
    <location>
        <begin position="352"/>
        <end position="377"/>
    </location>
</feature>
<dbReference type="NCBIfam" id="NF007984">
    <property type="entry name" value="PRK10712.1"/>
    <property type="match status" value="1"/>
</dbReference>
<evidence type="ECO:0000256" key="10">
    <source>
        <dbReference type="ARBA" id="ARBA00023136"/>
    </source>
</evidence>
<feature type="transmembrane region" description="Helical" evidence="11">
    <location>
        <begin position="532"/>
        <end position="553"/>
    </location>
</feature>
<name>A0A556SWN4_9GAMM</name>
<proteinExistence type="predicted"/>
<keyword evidence="2" id="KW-0813">Transport</keyword>
<dbReference type="Pfam" id="PF25554">
    <property type="entry name" value="PTS_EIIB_BC_N"/>
    <property type="match status" value="1"/>
</dbReference>
<keyword evidence="6" id="KW-0808">Transferase</keyword>
<evidence type="ECO:0000256" key="1">
    <source>
        <dbReference type="ARBA" id="ARBA00004429"/>
    </source>
</evidence>
<dbReference type="InterPro" id="IPR036095">
    <property type="entry name" value="PTS_EIIB-like_sf"/>
</dbReference>
<accession>A0A556SWN4</accession>
<evidence type="ECO:0000256" key="11">
    <source>
        <dbReference type="SAM" id="Phobius"/>
    </source>
</evidence>
<dbReference type="NCBIfam" id="TIGR01427">
    <property type="entry name" value="PTS_IIC_fructo"/>
    <property type="match status" value="1"/>
</dbReference>
<feature type="transmembrane region" description="Helical" evidence="11">
    <location>
        <begin position="305"/>
        <end position="332"/>
    </location>
</feature>
<dbReference type="SUPFAM" id="SSF52794">
    <property type="entry name" value="PTS system IIB component-like"/>
    <property type="match status" value="1"/>
</dbReference>
<dbReference type="InterPro" id="IPR013014">
    <property type="entry name" value="PTS_EIIC_2"/>
</dbReference>
<evidence type="ECO:0000256" key="6">
    <source>
        <dbReference type="ARBA" id="ARBA00022679"/>
    </source>
</evidence>
<dbReference type="InterPro" id="IPR050864">
    <property type="entry name" value="Bacterial_PTS_Sugar_Transport"/>
</dbReference>
<sequence>MNIYIIEGSNAGPVNGRLAKAELVLAANSLNLNIVDSVASADVTVAIGSGDVSDKTVIGKKVYVISDLNDIFADPKQVLIDAQSKASIFEQSTQSNTSSVSGNDVKRIVAVTACPTGVAHTFMAAEAIEEEAKKRGWWCKVETRGSVGVGNELTPEEVASADVVIVACDIDVNLSKFAGKKMYRTKTGPALKKTAQELDRAFEEATIYQPTSSASTAKSSNEKKGFYQHLLTGVSYMLPMVVAGGLIIALSFAFGSFEMVDGVQKLVGESHLAEIGGLAFSLMVPLLAGYIAYSIADRPGLAPGLVGGLLAVSTGAGFLGGIVIGYFAGYLAMLIAKYLPLPKTLEALKPILIVPLLATLATGLVMQFIVGTPIAWLMGALTEWLKSMGTANAVLLGVILGGMMCTDMGGPINKVAYAFGTGLISAQVYAPMAAVMAGGMVPPLAMGIATLIARKKFAKAEQESGKASLVLGLCFISEGAIPFAARDPLRVIPCCIIGGAITGGLALAFGSQLMTPHGGLFALAIPGVVKPVGGYLLSILIGSLVAGVGYAVLKQPESTAEMASN</sequence>
<evidence type="ECO:0000256" key="9">
    <source>
        <dbReference type="ARBA" id="ARBA00022989"/>
    </source>
</evidence>
<dbReference type="GO" id="GO:0090563">
    <property type="term" value="F:protein-phosphocysteine-sugar phosphotransferase activity"/>
    <property type="evidence" value="ECO:0007669"/>
    <property type="project" value="TreeGrafter"/>
</dbReference>
<feature type="domain" description="PTS EIIC type-2" evidence="13">
    <location>
        <begin position="226"/>
        <end position="563"/>
    </location>
</feature>
<dbReference type="GO" id="GO:0005886">
    <property type="term" value="C:plasma membrane"/>
    <property type="evidence" value="ECO:0007669"/>
    <property type="project" value="UniProtKB-SubCell"/>
</dbReference>
<evidence type="ECO:0000256" key="8">
    <source>
        <dbReference type="ARBA" id="ARBA00022692"/>
    </source>
</evidence>
<dbReference type="NCBIfam" id="TIGR00829">
    <property type="entry name" value="FRU"/>
    <property type="match status" value="1"/>
</dbReference>
<keyword evidence="4" id="KW-0597">Phosphoprotein</keyword>
<dbReference type="GO" id="GO:0005351">
    <property type="term" value="F:carbohydrate:proton symporter activity"/>
    <property type="evidence" value="ECO:0007669"/>
    <property type="project" value="InterPro"/>
</dbReference>
<evidence type="ECO:0000259" key="12">
    <source>
        <dbReference type="PROSITE" id="PS51099"/>
    </source>
</evidence>
<dbReference type="InterPro" id="IPR003501">
    <property type="entry name" value="PTS_EIIB_2/3"/>
</dbReference>
<dbReference type="Pfam" id="PF02302">
    <property type="entry name" value="PTS_IIB"/>
    <property type="match status" value="1"/>
</dbReference>
<evidence type="ECO:0000256" key="3">
    <source>
        <dbReference type="ARBA" id="ARBA00022475"/>
    </source>
</evidence>
<feature type="transmembrane region" description="Helical" evidence="11">
    <location>
        <begin position="230"/>
        <end position="255"/>
    </location>
</feature>
<keyword evidence="9 11" id="KW-1133">Transmembrane helix</keyword>
<keyword evidence="7" id="KW-0598">Phosphotransferase system</keyword>
<keyword evidence="3" id="KW-1003">Cell membrane</keyword>
<dbReference type="Pfam" id="PF02378">
    <property type="entry name" value="PTS_EIIC"/>
    <property type="match status" value="1"/>
</dbReference>
<dbReference type="Proteomes" id="UP000319483">
    <property type="component" value="Unassembled WGS sequence"/>
</dbReference>
<feature type="transmembrane region" description="Helical" evidence="11">
    <location>
        <begin position="490"/>
        <end position="511"/>
    </location>
</feature>
<evidence type="ECO:0000256" key="4">
    <source>
        <dbReference type="ARBA" id="ARBA00022553"/>
    </source>
</evidence>
<dbReference type="EMBL" id="VMHM01000002">
    <property type="protein sequence ID" value="TSK05506.1"/>
    <property type="molecule type" value="Genomic_DNA"/>
</dbReference>
<evidence type="ECO:0000256" key="7">
    <source>
        <dbReference type="ARBA" id="ARBA00022683"/>
    </source>
</evidence>
<evidence type="ECO:0000259" key="13">
    <source>
        <dbReference type="PROSITE" id="PS51104"/>
    </source>
</evidence>
<dbReference type="GO" id="GO:0022877">
    <property type="term" value="F:protein-N(PI)-phosphohistidine-fructose phosphotransferase system transporter activity"/>
    <property type="evidence" value="ECO:0007669"/>
    <property type="project" value="InterPro"/>
</dbReference>
<dbReference type="CDD" id="cd05569">
    <property type="entry name" value="PTS_IIB_fructose"/>
    <property type="match status" value="1"/>
</dbReference>
<dbReference type="InterPro" id="IPR006327">
    <property type="entry name" value="PTS_IIC_fruc"/>
</dbReference>
<evidence type="ECO:0000256" key="5">
    <source>
        <dbReference type="ARBA" id="ARBA00022597"/>
    </source>
</evidence>
<keyword evidence="5" id="KW-0762">Sugar transport</keyword>
<feature type="transmembrane region" description="Helical" evidence="11">
    <location>
        <begin position="275"/>
        <end position="293"/>
    </location>
</feature>
<evidence type="ECO:0000313" key="15">
    <source>
        <dbReference type="Proteomes" id="UP000319483"/>
    </source>
</evidence>
<evidence type="ECO:0000256" key="2">
    <source>
        <dbReference type="ARBA" id="ARBA00022448"/>
    </source>
</evidence>
<dbReference type="RefSeq" id="WP_144091278.1">
    <property type="nucleotide sequence ID" value="NZ_VMHM01000002.1"/>
</dbReference>
<dbReference type="PANTHER" id="PTHR30505:SF32">
    <property type="entry name" value="PTS SYSTEM FRUCTOSE-SPECIFIC EIIB'BC COMPONENT"/>
    <property type="match status" value="1"/>
</dbReference>
<feature type="transmembrane region" description="Helical" evidence="11">
    <location>
        <begin position="389"/>
        <end position="409"/>
    </location>
</feature>
<dbReference type="InterPro" id="IPR003353">
    <property type="entry name" value="PTS_IIB_fruc"/>
</dbReference>
<evidence type="ECO:0000313" key="14">
    <source>
        <dbReference type="EMBL" id="TSK05506.1"/>
    </source>
</evidence>
<dbReference type="InterPro" id="IPR013011">
    <property type="entry name" value="PTS_EIIB_2"/>
</dbReference>
<dbReference type="PANTHER" id="PTHR30505">
    <property type="entry name" value="FRUCTOSE-LIKE PERMEASE"/>
    <property type="match status" value="1"/>
</dbReference>
<feature type="transmembrane region" description="Helical" evidence="11">
    <location>
        <begin position="429"/>
        <end position="453"/>
    </location>
</feature>
<comment type="subcellular location">
    <subcellularLocation>
        <location evidence="1">Cell inner membrane</location>
        <topology evidence="1">Multi-pass membrane protein</topology>
    </subcellularLocation>
</comment>
<dbReference type="GO" id="GO:0009401">
    <property type="term" value="P:phosphoenolpyruvate-dependent sugar phosphotransferase system"/>
    <property type="evidence" value="ECO:0007669"/>
    <property type="project" value="UniProtKB-KW"/>
</dbReference>
<gene>
    <name evidence="14" type="primary">fruA</name>
    <name evidence="14" type="ORF">FPQ15_01515</name>
</gene>
<dbReference type="PROSITE" id="PS51104">
    <property type="entry name" value="PTS_EIIC_TYPE_2"/>
    <property type="match status" value="1"/>
</dbReference>
<feature type="domain" description="PTS EIIB type-2" evidence="12">
    <location>
        <begin position="108"/>
        <end position="203"/>
    </location>
</feature>